<evidence type="ECO:0000313" key="2">
    <source>
        <dbReference type="RefSeq" id="XP_030762112.1"/>
    </source>
</evidence>
<dbReference type="PANTHER" id="PTHR31649">
    <property type="entry name" value="AGAP009604-PA"/>
    <property type="match status" value="1"/>
</dbReference>
<dbReference type="PANTHER" id="PTHR31649:SF10">
    <property type="entry name" value="IP19903P-RELATED"/>
    <property type="match status" value="1"/>
</dbReference>
<protein>
    <submittedName>
        <fullName evidence="2">Uncharacterized protein LOC115886925 isoform X2</fullName>
    </submittedName>
</protein>
<proteinExistence type="predicted"/>
<dbReference type="InterPro" id="IPR006616">
    <property type="entry name" value="DM9_repeat"/>
</dbReference>
<dbReference type="OrthoDB" id="6692098at2759"/>
<dbReference type="RefSeq" id="XP_030762112.1">
    <property type="nucleotide sequence ID" value="XM_030906252.1"/>
</dbReference>
<dbReference type="Pfam" id="PF11901">
    <property type="entry name" value="DM9"/>
    <property type="match status" value="1"/>
</dbReference>
<dbReference type="GeneID" id="115886925"/>
<keyword evidence="1" id="KW-1185">Reference proteome</keyword>
<evidence type="ECO:0000313" key="1">
    <source>
        <dbReference type="Proteomes" id="UP000504635"/>
    </source>
</evidence>
<dbReference type="AlphaFoldDB" id="A0A6J2YFB2"/>
<dbReference type="Proteomes" id="UP000504635">
    <property type="component" value="Unplaced"/>
</dbReference>
<name>A0A6J2YFB2_SITOR</name>
<organism evidence="1 2">
    <name type="scientific">Sitophilus oryzae</name>
    <name type="common">Rice weevil</name>
    <name type="synonym">Curculio oryzae</name>
    <dbReference type="NCBI Taxonomy" id="7048"/>
    <lineage>
        <taxon>Eukaryota</taxon>
        <taxon>Metazoa</taxon>
        <taxon>Ecdysozoa</taxon>
        <taxon>Arthropoda</taxon>
        <taxon>Hexapoda</taxon>
        <taxon>Insecta</taxon>
        <taxon>Pterygota</taxon>
        <taxon>Neoptera</taxon>
        <taxon>Endopterygota</taxon>
        <taxon>Coleoptera</taxon>
        <taxon>Polyphaga</taxon>
        <taxon>Cucujiformia</taxon>
        <taxon>Curculionidae</taxon>
        <taxon>Dryophthorinae</taxon>
        <taxon>Sitophilus</taxon>
    </lineage>
</organism>
<sequence>MAKQNINFDYFWRDYNEILPDDAYPVGVDTLLYTDVDVGLASVEEIPGVYPTAIRPGKTVVVPIDRRREASKFKQILCTGQTKRLKWMSASATSILKDIPKSNHPILAGIEGRNRLYIGRQRVEGEIVIGKILAGDVNNALMWYAHHHTEKSLSSYDVLTYDTSAENVGLDST</sequence>
<accession>A0A6J2YFB2</accession>
<reference evidence="2" key="1">
    <citation type="submission" date="2025-08" db="UniProtKB">
        <authorList>
            <consortium name="RefSeq"/>
        </authorList>
    </citation>
    <scope>IDENTIFICATION</scope>
    <source>
        <tissue evidence="2">Gonads</tissue>
    </source>
</reference>
<gene>
    <name evidence="2" type="primary">LOC115886925</name>
</gene>